<evidence type="ECO:0000256" key="2">
    <source>
        <dbReference type="ARBA" id="ARBA00006476"/>
    </source>
</evidence>
<dbReference type="InterPro" id="IPR001285">
    <property type="entry name" value="Synaptophysin/porin"/>
</dbReference>
<evidence type="ECO:0000256" key="5">
    <source>
        <dbReference type="ARBA" id="ARBA00023136"/>
    </source>
</evidence>
<organism evidence="10 11">
    <name type="scientific">Leptobrachium leishanense</name>
    <name type="common">Leishan spiny toad</name>
    <dbReference type="NCBI Taxonomy" id="445787"/>
    <lineage>
        <taxon>Eukaryota</taxon>
        <taxon>Metazoa</taxon>
        <taxon>Chordata</taxon>
        <taxon>Craniata</taxon>
        <taxon>Vertebrata</taxon>
        <taxon>Euteleostomi</taxon>
        <taxon>Amphibia</taxon>
        <taxon>Batrachia</taxon>
        <taxon>Anura</taxon>
        <taxon>Pelobatoidea</taxon>
        <taxon>Megophryidae</taxon>
        <taxon>Leptobrachium</taxon>
    </lineage>
</organism>
<evidence type="ECO:0000256" key="4">
    <source>
        <dbReference type="ARBA" id="ARBA00022989"/>
    </source>
</evidence>
<evidence type="ECO:0000259" key="9">
    <source>
        <dbReference type="PROSITE" id="PS51225"/>
    </source>
</evidence>
<dbReference type="GeneTree" id="ENSGT01030000234637"/>
<dbReference type="PROSITE" id="PS51225">
    <property type="entry name" value="MARVEL"/>
    <property type="match status" value="1"/>
</dbReference>
<reference evidence="10" key="1">
    <citation type="submission" date="2025-08" db="UniProtKB">
        <authorList>
            <consortium name="Ensembl"/>
        </authorList>
    </citation>
    <scope>IDENTIFICATION</scope>
</reference>
<proteinExistence type="inferred from homology"/>
<name>A0A8C5WMA0_9ANUR</name>
<dbReference type="Ensembl" id="ENSLLET00000050210.1">
    <property type="protein sequence ID" value="ENSLLEP00000048325.1"/>
    <property type="gene ID" value="ENSLLEG00000030211.1"/>
</dbReference>
<evidence type="ECO:0000256" key="8">
    <source>
        <dbReference type="SAM" id="Phobius"/>
    </source>
</evidence>
<keyword evidence="11" id="KW-1185">Reference proteome</keyword>
<evidence type="ECO:0000256" key="3">
    <source>
        <dbReference type="ARBA" id="ARBA00022692"/>
    </source>
</evidence>
<evidence type="ECO:0000256" key="6">
    <source>
        <dbReference type="ARBA" id="ARBA00023180"/>
    </source>
</evidence>
<dbReference type="PANTHER" id="PTHR10306">
    <property type="entry name" value="SYNAPTOPHYSIN"/>
    <property type="match status" value="1"/>
</dbReference>
<feature type="transmembrane region" description="Helical" evidence="8">
    <location>
        <begin position="187"/>
        <end position="207"/>
    </location>
</feature>
<accession>A0A8C5WMA0</accession>
<sequence>MSAMQLNLSPLKEPLGFIKVLEWVIKCLFGFYSFSTAHMTWVIRLLSIFYDQVANLFILFRLPSATFEEIDDNLCGGKWEELHLTGDYSSPAQFYVTVAVFAFLYCIGALVLYLGFKQLYQTNSKLPLIDFILTVIFTFLWLVSSSAWAKGLTDVKTATDPVNSAVNCLIPFKCVGGIGPHLKSLNISVLFGFLNWVLWTGNAWFVYKETTLHRTPAPSTEHGTDNIPPALSK</sequence>
<reference evidence="10" key="2">
    <citation type="submission" date="2025-09" db="UniProtKB">
        <authorList>
            <consortium name="Ensembl"/>
        </authorList>
    </citation>
    <scope>IDENTIFICATION</scope>
</reference>
<dbReference type="PANTHER" id="PTHR10306:SF9">
    <property type="entry name" value="SYNAPTOPHYSIN-LIKE PROTEIN 1"/>
    <property type="match status" value="1"/>
</dbReference>
<feature type="transmembrane region" description="Helical" evidence="8">
    <location>
        <begin position="94"/>
        <end position="116"/>
    </location>
</feature>
<evidence type="ECO:0000256" key="7">
    <source>
        <dbReference type="PROSITE-ProRule" id="PRU00581"/>
    </source>
</evidence>
<dbReference type="Proteomes" id="UP000694569">
    <property type="component" value="Unplaced"/>
</dbReference>
<protein>
    <recommendedName>
        <fullName evidence="9">MARVEL domain-containing protein</fullName>
    </recommendedName>
</protein>
<evidence type="ECO:0000313" key="10">
    <source>
        <dbReference type="Ensembl" id="ENSLLEP00000048325.1"/>
    </source>
</evidence>
<feature type="domain" description="MARVEL" evidence="9">
    <location>
        <begin position="10"/>
        <end position="211"/>
    </location>
</feature>
<keyword evidence="6" id="KW-0325">Glycoprotein</keyword>
<evidence type="ECO:0000256" key="1">
    <source>
        <dbReference type="ARBA" id="ARBA00004141"/>
    </source>
</evidence>
<feature type="transmembrane region" description="Helical" evidence="8">
    <location>
        <begin position="15"/>
        <end position="34"/>
    </location>
</feature>
<dbReference type="PRINTS" id="PR00220">
    <property type="entry name" value="SYNAPTOPHYSN"/>
</dbReference>
<dbReference type="AlphaFoldDB" id="A0A8C5WMA0"/>
<comment type="similarity">
    <text evidence="2">Belongs to the synaptophysin/synaptobrevin family.</text>
</comment>
<dbReference type="InterPro" id="IPR008253">
    <property type="entry name" value="Marvel"/>
</dbReference>
<evidence type="ECO:0000313" key="11">
    <source>
        <dbReference type="Proteomes" id="UP000694569"/>
    </source>
</evidence>
<dbReference type="GO" id="GO:0030672">
    <property type="term" value="C:synaptic vesicle membrane"/>
    <property type="evidence" value="ECO:0007669"/>
    <property type="project" value="TreeGrafter"/>
</dbReference>
<comment type="subcellular location">
    <subcellularLocation>
        <location evidence="1">Membrane</location>
        <topology evidence="1">Multi-pass membrane protein</topology>
    </subcellularLocation>
</comment>
<feature type="transmembrane region" description="Helical" evidence="8">
    <location>
        <begin position="128"/>
        <end position="149"/>
    </location>
</feature>
<keyword evidence="3 7" id="KW-0812">Transmembrane</keyword>
<keyword evidence="4 8" id="KW-1133">Transmembrane helix</keyword>
<keyword evidence="5 7" id="KW-0472">Membrane</keyword>
<dbReference type="Pfam" id="PF01284">
    <property type="entry name" value="MARVEL"/>
    <property type="match status" value="1"/>
</dbReference>